<feature type="domain" description="Protein kinase" evidence="6">
    <location>
        <begin position="268"/>
        <end position="543"/>
    </location>
</feature>
<keyword evidence="4 5" id="KW-0067">ATP-binding</keyword>
<protein>
    <submittedName>
        <fullName evidence="7">Protein kinase</fullName>
    </submittedName>
</protein>
<sequence>MAHVFLAKDLTRRCHVALKILHRIGPESRRRFEVEAEVLSNIQHPHIVRPIAFGHTPEAQPYMALEYLEGETLSQRLTRGPLPWREVAEFGAQIAGALHALHGAGVIHRDVKPDNIMIAIGADRAVAKLIDLGLASVGTPFHEAQDARFASQVPERHKTQLGRAIGTPAYLPPEAGLRYAEPRLDVYSLGATLYQLCTRTLPDSSDVSPIAEVCPDSDAPADLSRLLRAALDPDVVERLPSADHLRRGLEAILAAHPRTPRPLFGGCYDRLEVIGVGASAIVYRASDRELSREVALKVLRDAKPNEGDTIRFRRAAKILSALRHPNIPQIHHFGVHIDDRARDDGQRFAVMELCSGSPASEFTRPGRHLRPDEVMAVGRQLASAIAAVHAAGVVYRDLHVGNVLIARGEHPQAWIFDFDQAQVSPGFYGRVTERWATPPEDRAEPANEKPLQRMDYAAPEVRAGGAFTVASDVFALGLLLYRLLTGLRPFAPGASEATPARKVCRGCPPGLEHLLMSMLRLDPSERPTLAMVQTSLEDEQAELEAEREAEREDAARGAGAIAEEDGMSSAKFAAMAEATVPLRSATTNGAASVGATRFHNIVASADGTVAVPDEKLAAAPSMSLVSALRKIGRLAAGLVATLGLVVAWWWFQPVATHVAPAPEQVAAEHGPAAAAVAPPVQLEDGRMDMAHKTHDAVAPVDVQPRVAPEQIPDTPTSEVAIASSQENTAATRPVRSRKQAPVATWEARMRKVEIRARRCLEAAGAAPRRMVVTLSPGEPVEFGGVSSSSIHAQCIRDALADLDVRDDVRRRHTFFQAP</sequence>
<dbReference type="PROSITE" id="PS50011">
    <property type="entry name" value="PROTEIN_KINASE_DOM"/>
    <property type="match status" value="2"/>
</dbReference>
<dbReference type="CDD" id="cd14014">
    <property type="entry name" value="STKc_PknB_like"/>
    <property type="match status" value="1"/>
</dbReference>
<feature type="domain" description="Protein kinase" evidence="6">
    <location>
        <begin position="1"/>
        <end position="259"/>
    </location>
</feature>
<dbReference type="Gene3D" id="3.30.200.20">
    <property type="entry name" value="Phosphorylase Kinase, domain 1"/>
    <property type="match status" value="1"/>
</dbReference>
<dbReference type="PROSITE" id="PS00107">
    <property type="entry name" value="PROTEIN_KINASE_ATP"/>
    <property type="match status" value="1"/>
</dbReference>
<dbReference type="InterPro" id="IPR017441">
    <property type="entry name" value="Protein_kinase_ATP_BS"/>
</dbReference>
<dbReference type="Proteomes" id="UP001217838">
    <property type="component" value="Unassembled WGS sequence"/>
</dbReference>
<reference evidence="7 8" key="1">
    <citation type="submission" date="2022-11" db="EMBL/GenBank/DDBJ databases">
        <title>Minimal conservation of predation-associated metabolite biosynthetic gene clusters underscores biosynthetic potential of Myxococcota including descriptions for ten novel species: Archangium lansinium sp. nov., Myxococcus landrumus sp. nov., Nannocystis bai.</title>
        <authorList>
            <person name="Ahearne A."/>
            <person name="Stevens C."/>
            <person name="Dowd S."/>
        </authorList>
    </citation>
    <scope>NUCLEOTIDE SEQUENCE [LARGE SCALE GENOMIC DNA]</scope>
    <source>
        <strain evidence="7 8">NCELM</strain>
    </source>
</reference>
<keyword evidence="2 5" id="KW-0547">Nucleotide-binding</keyword>
<dbReference type="EMBL" id="JAQNDN010000010">
    <property type="protein sequence ID" value="MDC0669786.1"/>
    <property type="molecule type" value="Genomic_DNA"/>
</dbReference>
<proteinExistence type="predicted"/>
<dbReference type="InterPro" id="IPR000719">
    <property type="entry name" value="Prot_kinase_dom"/>
</dbReference>
<dbReference type="Pfam" id="PF00069">
    <property type="entry name" value="Pkinase"/>
    <property type="match status" value="2"/>
</dbReference>
<comment type="caution">
    <text evidence="7">The sequence shown here is derived from an EMBL/GenBank/DDBJ whole genome shotgun (WGS) entry which is preliminary data.</text>
</comment>
<evidence type="ECO:0000256" key="2">
    <source>
        <dbReference type="ARBA" id="ARBA00022741"/>
    </source>
</evidence>
<feature type="binding site" evidence="5">
    <location>
        <position position="297"/>
    </location>
    <ligand>
        <name>ATP</name>
        <dbReference type="ChEBI" id="CHEBI:30616"/>
    </ligand>
</feature>
<evidence type="ECO:0000256" key="5">
    <source>
        <dbReference type="PROSITE-ProRule" id="PRU10141"/>
    </source>
</evidence>
<evidence type="ECO:0000313" key="7">
    <source>
        <dbReference type="EMBL" id="MDC0669786.1"/>
    </source>
</evidence>
<keyword evidence="3 7" id="KW-0418">Kinase</keyword>
<dbReference type="InterPro" id="IPR011009">
    <property type="entry name" value="Kinase-like_dom_sf"/>
</dbReference>
<dbReference type="PANTHER" id="PTHR43289">
    <property type="entry name" value="MITOGEN-ACTIVATED PROTEIN KINASE KINASE KINASE 20-RELATED"/>
    <property type="match status" value="1"/>
</dbReference>
<accession>A0ABT5B9V3</accession>
<dbReference type="SMART" id="SM00220">
    <property type="entry name" value="S_TKc"/>
    <property type="match status" value="2"/>
</dbReference>
<dbReference type="InterPro" id="IPR008271">
    <property type="entry name" value="Ser/Thr_kinase_AS"/>
</dbReference>
<dbReference type="PROSITE" id="PS00108">
    <property type="entry name" value="PROTEIN_KINASE_ST"/>
    <property type="match status" value="1"/>
</dbReference>
<evidence type="ECO:0000313" key="8">
    <source>
        <dbReference type="Proteomes" id="UP001217838"/>
    </source>
</evidence>
<evidence type="ECO:0000256" key="1">
    <source>
        <dbReference type="ARBA" id="ARBA00022679"/>
    </source>
</evidence>
<evidence type="ECO:0000256" key="3">
    <source>
        <dbReference type="ARBA" id="ARBA00022777"/>
    </source>
</evidence>
<name>A0ABT5B9V3_9BACT</name>
<dbReference type="Gene3D" id="1.10.510.10">
    <property type="entry name" value="Transferase(Phosphotransferase) domain 1"/>
    <property type="match status" value="2"/>
</dbReference>
<dbReference type="PANTHER" id="PTHR43289:SF34">
    <property type="entry name" value="SERINE_THREONINE-PROTEIN KINASE YBDM-RELATED"/>
    <property type="match status" value="1"/>
</dbReference>
<keyword evidence="8" id="KW-1185">Reference proteome</keyword>
<dbReference type="SUPFAM" id="SSF56112">
    <property type="entry name" value="Protein kinase-like (PK-like)"/>
    <property type="match status" value="2"/>
</dbReference>
<keyword evidence="1" id="KW-0808">Transferase</keyword>
<dbReference type="GO" id="GO:0016301">
    <property type="term" value="F:kinase activity"/>
    <property type="evidence" value="ECO:0007669"/>
    <property type="project" value="UniProtKB-KW"/>
</dbReference>
<organism evidence="7 8">
    <name type="scientific">Nannocystis radixulma</name>
    <dbReference type="NCBI Taxonomy" id="2995305"/>
    <lineage>
        <taxon>Bacteria</taxon>
        <taxon>Pseudomonadati</taxon>
        <taxon>Myxococcota</taxon>
        <taxon>Polyangia</taxon>
        <taxon>Nannocystales</taxon>
        <taxon>Nannocystaceae</taxon>
        <taxon>Nannocystis</taxon>
    </lineage>
</organism>
<evidence type="ECO:0000256" key="4">
    <source>
        <dbReference type="ARBA" id="ARBA00022840"/>
    </source>
</evidence>
<evidence type="ECO:0000259" key="6">
    <source>
        <dbReference type="PROSITE" id="PS50011"/>
    </source>
</evidence>
<gene>
    <name evidence="7" type="ORF">POL58_18680</name>
</gene>